<dbReference type="AlphaFoldDB" id="A0A9D9GV26"/>
<feature type="transmembrane region" description="Helical" evidence="1">
    <location>
        <begin position="96"/>
        <end position="114"/>
    </location>
</feature>
<comment type="caution">
    <text evidence="2">The sequence shown here is derived from an EMBL/GenBank/DDBJ whole genome shotgun (WGS) entry which is preliminary data.</text>
</comment>
<name>A0A9D9GV26_9GAMM</name>
<feature type="transmembrane region" description="Helical" evidence="1">
    <location>
        <begin position="323"/>
        <end position="344"/>
    </location>
</feature>
<reference evidence="2" key="1">
    <citation type="submission" date="2020-10" db="EMBL/GenBank/DDBJ databases">
        <authorList>
            <person name="Gilroy R."/>
        </authorList>
    </citation>
    <scope>NUCLEOTIDE SEQUENCE</scope>
    <source>
        <strain evidence="2">17213</strain>
    </source>
</reference>
<accession>A0A9D9GV26</accession>
<keyword evidence="1" id="KW-1133">Transmembrane helix</keyword>
<evidence type="ECO:0000313" key="2">
    <source>
        <dbReference type="EMBL" id="MBO8416770.1"/>
    </source>
</evidence>
<feature type="transmembrane region" description="Helical" evidence="1">
    <location>
        <begin position="242"/>
        <end position="269"/>
    </location>
</feature>
<feature type="transmembrane region" description="Helical" evidence="1">
    <location>
        <begin position="135"/>
        <end position="155"/>
    </location>
</feature>
<keyword evidence="1" id="KW-0812">Transmembrane</keyword>
<proteinExistence type="predicted"/>
<sequence length="480" mass="53494">MDRVRKTRNLQKALLLLLPIALLASSAVILNSLTAAALDENSRGWLTLALRIGLPWMFVLITAFLVHSRSRALQLAVISFDYFLMILLLSRVSLNAVINPSVCVIAASFAILVLRQGADNIATSFWSGHPHMSQLLQAVFGVLLPLAVFVALITVVRQIEAFVLLTFNDSLGRSLLSVIFSPIYLILQTLGFQSVITDIAMLRYQDDMLLNAFINSIILTNFLALPSILIARSFFSGRRLRLFLILLSMCVLLGGSIGPCISLSLVLIFIMLPGTYSMLMICSVLFFICSFYVDAPSLVDTQFLYSPDVNLQSTYILTRQSEIQFLLAMGIVLPFILASLTLFVKKERLMQLGQRRSINKRGISLKDSLSPDLTAIGLLRALGGLSNILKVEPHHRLLWVRVQDYDRVQHALLSAICSKKPHYNRQHTSFTLDLGELTESVLGRLMRLTGDNDAPPERLDSAEFQIHPMPHIKARQQGAF</sequence>
<evidence type="ECO:0000313" key="3">
    <source>
        <dbReference type="Proteomes" id="UP000823631"/>
    </source>
</evidence>
<protein>
    <submittedName>
        <fullName evidence="2">Uncharacterized protein</fullName>
    </submittedName>
</protein>
<reference evidence="2" key="2">
    <citation type="journal article" date="2021" name="PeerJ">
        <title>Extensive microbial diversity within the chicken gut microbiome revealed by metagenomics and culture.</title>
        <authorList>
            <person name="Gilroy R."/>
            <person name="Ravi A."/>
            <person name="Getino M."/>
            <person name="Pursley I."/>
            <person name="Horton D.L."/>
            <person name="Alikhan N.F."/>
            <person name="Baker D."/>
            <person name="Gharbi K."/>
            <person name="Hall N."/>
            <person name="Watson M."/>
            <person name="Adriaenssens E.M."/>
            <person name="Foster-Nyarko E."/>
            <person name="Jarju S."/>
            <person name="Secka A."/>
            <person name="Antonio M."/>
            <person name="Oren A."/>
            <person name="Chaudhuri R.R."/>
            <person name="La Ragione R."/>
            <person name="Hildebrand F."/>
            <person name="Pallen M.J."/>
        </authorList>
    </citation>
    <scope>NUCLEOTIDE SEQUENCE</scope>
    <source>
        <strain evidence="2">17213</strain>
    </source>
</reference>
<feature type="transmembrane region" description="Helical" evidence="1">
    <location>
        <begin position="46"/>
        <end position="66"/>
    </location>
</feature>
<organism evidence="2 3">
    <name type="scientific">Candidatus Avisuccinivibrio stercorigallinarum</name>
    <dbReference type="NCBI Taxonomy" id="2840704"/>
    <lineage>
        <taxon>Bacteria</taxon>
        <taxon>Pseudomonadati</taxon>
        <taxon>Pseudomonadota</taxon>
        <taxon>Gammaproteobacteria</taxon>
        <taxon>Aeromonadales</taxon>
        <taxon>Succinivibrionaceae</taxon>
        <taxon>Succinivibrionaceae incertae sedis</taxon>
        <taxon>Candidatus Avisuccinivibrio</taxon>
    </lineage>
</organism>
<feature type="transmembrane region" description="Helical" evidence="1">
    <location>
        <begin position="276"/>
        <end position="293"/>
    </location>
</feature>
<feature type="transmembrane region" description="Helical" evidence="1">
    <location>
        <begin position="175"/>
        <end position="196"/>
    </location>
</feature>
<gene>
    <name evidence="2" type="ORF">IAB19_10355</name>
</gene>
<dbReference type="Proteomes" id="UP000823631">
    <property type="component" value="Unassembled WGS sequence"/>
</dbReference>
<evidence type="ECO:0000256" key="1">
    <source>
        <dbReference type="SAM" id="Phobius"/>
    </source>
</evidence>
<keyword evidence="1" id="KW-0472">Membrane</keyword>
<feature type="transmembrane region" description="Helical" evidence="1">
    <location>
        <begin position="208"/>
        <end position="230"/>
    </location>
</feature>
<dbReference type="EMBL" id="JADINH010000206">
    <property type="protein sequence ID" value="MBO8416770.1"/>
    <property type="molecule type" value="Genomic_DNA"/>
</dbReference>